<dbReference type="PROSITE" id="PS50853">
    <property type="entry name" value="FN3"/>
    <property type="match status" value="2"/>
</dbReference>
<feature type="region of interest" description="Disordered" evidence="8">
    <location>
        <begin position="1290"/>
        <end position="1309"/>
    </location>
</feature>
<evidence type="ECO:0008006" key="13">
    <source>
        <dbReference type="Google" id="ProtNLM"/>
    </source>
</evidence>
<dbReference type="FunFam" id="2.30.30.40:FF:000023">
    <property type="entry name" value="RIMS-binding protein 2 isoform F"/>
    <property type="match status" value="1"/>
</dbReference>
<feature type="domain" description="SH3" evidence="9">
    <location>
        <begin position="1436"/>
        <end position="1504"/>
    </location>
</feature>
<keyword evidence="3 6" id="KW-0728">SH3 domain</keyword>
<dbReference type="PROSITE" id="PS50002">
    <property type="entry name" value="SH3"/>
    <property type="match status" value="2"/>
</dbReference>
<dbReference type="InterPro" id="IPR036028">
    <property type="entry name" value="SH3-like_dom_sf"/>
</dbReference>
<keyword evidence="4" id="KW-0963">Cytoplasm</keyword>
<evidence type="ECO:0000259" key="10">
    <source>
        <dbReference type="PROSITE" id="PS50853"/>
    </source>
</evidence>
<feature type="compositionally biased region" description="Polar residues" evidence="8">
    <location>
        <begin position="318"/>
        <end position="336"/>
    </location>
</feature>
<dbReference type="FunFam" id="2.60.40.10:FF:000072">
    <property type="entry name" value="RIMS-binding protein 2 isoform X1"/>
    <property type="match status" value="1"/>
</dbReference>
<comment type="similarity">
    <text evidence="2">Belongs to the RIMBP family.</text>
</comment>
<dbReference type="CDD" id="cd12012">
    <property type="entry name" value="SH3_RIM-BP_2"/>
    <property type="match status" value="1"/>
</dbReference>
<dbReference type="InterPro" id="IPR057950">
    <property type="entry name" value="RIMB1/RIM3A-C-like_N"/>
</dbReference>
<reference evidence="11" key="2">
    <citation type="submission" date="2025-09" db="UniProtKB">
        <authorList>
            <consortium name="Ensembl"/>
        </authorList>
    </citation>
    <scope>IDENTIFICATION</scope>
</reference>
<proteinExistence type="inferred from homology"/>
<dbReference type="Pfam" id="PF25566">
    <property type="entry name" value="RIMB1_N"/>
    <property type="match status" value="1"/>
</dbReference>
<dbReference type="GO" id="GO:0030156">
    <property type="term" value="F:benzodiazepine receptor binding"/>
    <property type="evidence" value="ECO:0007669"/>
    <property type="project" value="TreeGrafter"/>
</dbReference>
<comment type="subcellular location">
    <subcellularLocation>
        <location evidence="1">Cytoplasm</location>
    </subcellularLocation>
</comment>
<feature type="compositionally biased region" description="Basic and acidic residues" evidence="8">
    <location>
        <begin position="1359"/>
        <end position="1372"/>
    </location>
</feature>
<feature type="coiled-coil region" evidence="7">
    <location>
        <begin position="548"/>
        <end position="721"/>
    </location>
</feature>
<feature type="domain" description="Fibronectin type-III" evidence="10">
    <location>
        <begin position="1028"/>
        <end position="1127"/>
    </location>
</feature>
<dbReference type="Ensembl" id="ENSVKKT00000007885.1">
    <property type="protein sequence ID" value="ENSVKKP00000007685.1"/>
    <property type="gene ID" value="ENSVKKG00000005511.1"/>
</dbReference>
<evidence type="ECO:0000256" key="1">
    <source>
        <dbReference type="ARBA" id="ARBA00004496"/>
    </source>
</evidence>
<name>A0A8D2JCL6_VARKO</name>
<dbReference type="FunFam" id="2.30.30.40:FF:000006">
    <property type="entry name" value="RIMS-binding protein 2 isoform X1"/>
    <property type="match status" value="1"/>
</dbReference>
<feature type="coiled-coil region" evidence="7">
    <location>
        <begin position="447"/>
        <end position="507"/>
    </location>
</feature>
<dbReference type="InterPro" id="IPR035753">
    <property type="entry name" value="RIM-BP_SH3_2"/>
</dbReference>
<dbReference type="SMART" id="SM00060">
    <property type="entry name" value="FN3"/>
    <property type="match status" value="2"/>
</dbReference>
<sequence>MTKDGPSAGGPPPPAGASRGPPRKDHRRELEALRAELEAERLRAQEARRRCALEARELREAAERERQLLADQLRSKWEQQRAREARQLREECRRQREAEIRQLLRWKEAELREAQELLQRERDAAMRQARDLQRQLAEELVSRRGGGGGGAGLSGECRARLQEVLGKLRWEVDGDQAARIRHLKAELELERSLFLKYILERFEGEQAPPGWPQRTRQAPLQQHSLAKNRPRSLESLVTGSSDATAAAAAASKSRSLDRNLSRCDSPPRLVSPPEGGFPKDSSCPQRPSAPQNALENETCSDDGAKEEKSVHAPPEGKVSSSGSGQESVPPAATQQQGWLASSSYSQLVKQNTELLKALLDLEQRCTHLKEENILLRKSSFPEMKEKVKRLKRKNGELADIAKRLEERAKKLQESSLKVGSAPIPLTMTCSDMNLYKTTFARQRAKDLSEQASALLAKDQQLEALQRECWELRAKLTTGKERTYLFSINDFDRLLRESQREVLRLQRQIMLKNLRESLQPSKIGNGAENNENCSSKTNSNTEYQLQVLKKKFVEKCKQCENLKHEMEKKQKTSDDLELQLNEVLSENVRFAEENSQLHEKTERTQKIENENAELKIKLLQATEDRNSAIQFTKGLEIKVENLEHVIRNMKEIAERQQQLESEHKETLLVLKNKEEEIQHLQQIQAEIKREHEESVQILESQVRELENQYHSQTEHFNLLSQELERLQIKKSGILESENSSKCCLNSEEEKPDEVALETDKVSINLQLENQVSSKLHVFLARYSYDPFAGPNKNPEVELPLTAGEYVYIYGGMDEDGFYEGELMDGRRGMVPSNLVEEVSRNDLMSFLPSETSDFALHEMDFPCQSTNSEEKSDSPDEDRNVNLQSNRLGRELCDYQIAVPYPQNLTLIKQFSDKGNSDKMRCTFLVGNSFHIAPTLLQLRNITATSAEITWLPSNSNYSHAVYLNEKEYNVTNSGVYWYTFQNLEPGSQYSIKVETQDCNKVLEIPQGNWERKSAAITFTTPSTEPPDAPLDVQVQPSSSAGFLVITWLPVTIDAVGSSNGVKVIGYAVYINGQKVTESMSPTSGNVLLAVSQLHTFQETLKVSVRTVSPFGESEDSVPALIPPTLLRVPGSLWSKSVASTQASELTEDGHIHTVTGASSSIFSHMDMANTDTNFTVHFTSDCKELVAPMVVNISRNPMPFTTQMTSHNQGESDSILCRSNGKQSSDYALPSLMCEQSANPMLKLNLHAENMEREKAVSTAQPNSTKVKVYGQDTDTTAKYPSIQHRAVNSGANCSDSEPSVSSIKLEQKDSCRDGGTRKIFLQEEMGRLSKKKHTKQMKWLCDELPDLSVSQVENEEEQLSRTESRETHFGDQNDIPDFSDGEEEESLAYKRSIYVQKDAEPQDRAIPPAELAKDTGMTMTLKADRVTPSVPDFTDSGRLFVTLFDYDPITMSPNCNTAEEELSFKKGQILKVIGDKDVDGFYRGECEGKEGYIPCNMVSEIYIESKKAIRFCTVKPECGCGKLIAHFIWTLLPRSEKRWLGSLL</sequence>
<evidence type="ECO:0000313" key="12">
    <source>
        <dbReference type="Proteomes" id="UP000694545"/>
    </source>
</evidence>
<feature type="compositionally biased region" description="Low complexity" evidence="8">
    <location>
        <begin position="240"/>
        <end position="253"/>
    </location>
</feature>
<feature type="compositionally biased region" description="Polar residues" evidence="8">
    <location>
        <begin position="214"/>
        <end position="225"/>
    </location>
</feature>
<feature type="region of interest" description="Disordered" evidence="8">
    <location>
        <begin position="1351"/>
        <end position="1382"/>
    </location>
</feature>
<dbReference type="InterPro" id="IPR057884">
    <property type="entry name" value="FN3_RIM-BP1/2/3"/>
</dbReference>
<dbReference type="Pfam" id="PF25523">
    <property type="entry name" value="Ig_RIMBP2"/>
    <property type="match status" value="1"/>
</dbReference>
<evidence type="ECO:0000256" key="4">
    <source>
        <dbReference type="ARBA" id="ARBA00022490"/>
    </source>
</evidence>
<dbReference type="PRINTS" id="PR00452">
    <property type="entry name" value="SH3DOMAIN"/>
</dbReference>
<dbReference type="CDD" id="cd12014">
    <property type="entry name" value="SH3_RIM-BP_1"/>
    <property type="match status" value="1"/>
</dbReference>
<keyword evidence="5" id="KW-0677">Repeat</keyword>
<feature type="domain" description="Fibronectin type-III" evidence="10">
    <location>
        <begin position="932"/>
        <end position="1023"/>
    </location>
</feature>
<evidence type="ECO:0000256" key="6">
    <source>
        <dbReference type="PROSITE-ProRule" id="PRU00192"/>
    </source>
</evidence>
<feature type="compositionally biased region" description="Polar residues" evidence="8">
    <location>
        <begin position="1290"/>
        <end position="1305"/>
    </location>
</feature>
<dbReference type="OMA" id="NSFHIAP"/>
<dbReference type="SUPFAM" id="SSF50044">
    <property type="entry name" value="SH3-domain"/>
    <property type="match status" value="2"/>
</dbReference>
<accession>A0A8D2JCL6</accession>
<evidence type="ECO:0000256" key="3">
    <source>
        <dbReference type="ARBA" id="ARBA00022443"/>
    </source>
</evidence>
<dbReference type="Pfam" id="PF07653">
    <property type="entry name" value="SH3_2"/>
    <property type="match status" value="2"/>
</dbReference>
<dbReference type="InterPro" id="IPR036116">
    <property type="entry name" value="FN3_sf"/>
</dbReference>
<dbReference type="Gene3D" id="2.30.30.40">
    <property type="entry name" value="SH3 Domains"/>
    <property type="match status" value="2"/>
</dbReference>
<dbReference type="InterPro" id="IPR003961">
    <property type="entry name" value="FN3_dom"/>
</dbReference>
<dbReference type="InterPro" id="IPR040325">
    <property type="entry name" value="RIMBP1/2/3"/>
</dbReference>
<dbReference type="SMART" id="SM00326">
    <property type="entry name" value="SH3"/>
    <property type="match status" value="2"/>
</dbReference>
<organism evidence="11 12">
    <name type="scientific">Varanus komodoensis</name>
    <name type="common">Komodo dragon</name>
    <dbReference type="NCBI Taxonomy" id="61221"/>
    <lineage>
        <taxon>Eukaryota</taxon>
        <taxon>Metazoa</taxon>
        <taxon>Chordata</taxon>
        <taxon>Craniata</taxon>
        <taxon>Vertebrata</taxon>
        <taxon>Euteleostomi</taxon>
        <taxon>Lepidosauria</taxon>
        <taxon>Squamata</taxon>
        <taxon>Bifurcata</taxon>
        <taxon>Unidentata</taxon>
        <taxon>Episquamata</taxon>
        <taxon>Toxicofera</taxon>
        <taxon>Anguimorpha</taxon>
        <taxon>Paleoanguimorpha</taxon>
        <taxon>Varanoidea</taxon>
        <taxon>Varanidae</taxon>
        <taxon>Varanus</taxon>
    </lineage>
</organism>
<dbReference type="InterPro" id="IPR001452">
    <property type="entry name" value="SH3_domain"/>
</dbReference>
<evidence type="ECO:0000256" key="2">
    <source>
        <dbReference type="ARBA" id="ARBA00010749"/>
    </source>
</evidence>
<dbReference type="PANTHER" id="PTHR14234">
    <property type="entry name" value="RIM BINDING PROTEIN-RELATED"/>
    <property type="match status" value="1"/>
</dbReference>
<reference evidence="11" key="1">
    <citation type="submission" date="2025-08" db="UniProtKB">
        <authorList>
            <consortium name="Ensembl"/>
        </authorList>
    </citation>
    <scope>IDENTIFICATION</scope>
</reference>
<dbReference type="Pfam" id="PF00041">
    <property type="entry name" value="fn3"/>
    <property type="match status" value="1"/>
</dbReference>
<keyword evidence="7" id="KW-0175">Coiled coil</keyword>
<feature type="coiled-coil region" evidence="7">
    <location>
        <begin position="344"/>
        <end position="414"/>
    </location>
</feature>
<dbReference type="CDD" id="cd00063">
    <property type="entry name" value="FN3"/>
    <property type="match status" value="1"/>
</dbReference>
<feature type="region of interest" description="Disordered" evidence="8">
    <location>
        <begin position="1"/>
        <end position="27"/>
    </location>
</feature>
<dbReference type="SUPFAM" id="SSF49265">
    <property type="entry name" value="Fibronectin type III"/>
    <property type="match status" value="1"/>
</dbReference>
<dbReference type="Proteomes" id="UP000694545">
    <property type="component" value="Unplaced"/>
</dbReference>
<dbReference type="PANTHER" id="PTHR14234:SF20">
    <property type="entry name" value="PERIPHERAL-TYPE BENZODIAZEPINE RECEPTOR-ASSOCIATED PROTEIN 1"/>
    <property type="match status" value="1"/>
</dbReference>
<evidence type="ECO:0000313" key="11">
    <source>
        <dbReference type="Ensembl" id="ENSVKKP00000007685.1"/>
    </source>
</evidence>
<feature type="domain" description="SH3" evidence="9">
    <location>
        <begin position="772"/>
        <end position="839"/>
    </location>
</feature>
<dbReference type="InterPro" id="IPR013783">
    <property type="entry name" value="Ig-like_fold"/>
</dbReference>
<keyword evidence="12" id="KW-1185">Reference proteome</keyword>
<evidence type="ECO:0000256" key="7">
    <source>
        <dbReference type="SAM" id="Coils"/>
    </source>
</evidence>
<protein>
    <recommendedName>
        <fullName evidence="13">Peripheral-type benzodiazepine receptor-associated protein 1</fullName>
    </recommendedName>
</protein>
<feature type="region of interest" description="Disordered" evidence="8">
    <location>
        <begin position="206"/>
        <end position="336"/>
    </location>
</feature>
<dbReference type="Gene3D" id="2.60.40.10">
    <property type="entry name" value="Immunoglobulins"/>
    <property type="match status" value="2"/>
</dbReference>
<feature type="compositionally biased region" description="Polar residues" evidence="8">
    <location>
        <begin position="282"/>
        <end position="297"/>
    </location>
</feature>
<evidence type="ECO:0000256" key="8">
    <source>
        <dbReference type="SAM" id="MobiDB-lite"/>
    </source>
</evidence>
<evidence type="ECO:0000259" key="9">
    <source>
        <dbReference type="PROSITE" id="PS50002"/>
    </source>
</evidence>
<evidence type="ECO:0000256" key="5">
    <source>
        <dbReference type="ARBA" id="ARBA00022737"/>
    </source>
</evidence>